<gene>
    <name evidence="3" type="ORF">EWM64_g5327</name>
</gene>
<feature type="transmembrane region" description="Helical" evidence="2">
    <location>
        <begin position="49"/>
        <end position="71"/>
    </location>
</feature>
<feature type="region of interest" description="Disordered" evidence="1">
    <location>
        <begin position="309"/>
        <end position="332"/>
    </location>
</feature>
<evidence type="ECO:0000256" key="2">
    <source>
        <dbReference type="SAM" id="Phobius"/>
    </source>
</evidence>
<protein>
    <submittedName>
        <fullName evidence="3">Uncharacterized protein</fullName>
    </submittedName>
</protein>
<feature type="transmembrane region" description="Helical" evidence="2">
    <location>
        <begin position="168"/>
        <end position="189"/>
    </location>
</feature>
<dbReference type="AlphaFoldDB" id="A0A4Y9ZXD3"/>
<organism evidence="3 4">
    <name type="scientific">Hericium alpestre</name>
    <dbReference type="NCBI Taxonomy" id="135208"/>
    <lineage>
        <taxon>Eukaryota</taxon>
        <taxon>Fungi</taxon>
        <taxon>Dikarya</taxon>
        <taxon>Basidiomycota</taxon>
        <taxon>Agaricomycotina</taxon>
        <taxon>Agaricomycetes</taxon>
        <taxon>Russulales</taxon>
        <taxon>Hericiaceae</taxon>
        <taxon>Hericium</taxon>
    </lineage>
</organism>
<evidence type="ECO:0000313" key="3">
    <source>
        <dbReference type="EMBL" id="TFY78683.1"/>
    </source>
</evidence>
<keyword evidence="2" id="KW-1133">Transmembrane helix</keyword>
<comment type="caution">
    <text evidence="3">The sequence shown here is derived from an EMBL/GenBank/DDBJ whole genome shotgun (WGS) entry which is preliminary data.</text>
</comment>
<keyword evidence="4" id="KW-1185">Reference proteome</keyword>
<name>A0A4Y9ZXD3_9AGAM</name>
<feature type="transmembrane region" description="Helical" evidence="2">
    <location>
        <begin position="20"/>
        <end position="37"/>
    </location>
</feature>
<feature type="transmembrane region" description="Helical" evidence="2">
    <location>
        <begin position="102"/>
        <end position="120"/>
    </location>
</feature>
<evidence type="ECO:0000256" key="1">
    <source>
        <dbReference type="SAM" id="MobiDB-lite"/>
    </source>
</evidence>
<reference evidence="3 4" key="1">
    <citation type="submission" date="2019-02" db="EMBL/GenBank/DDBJ databases">
        <title>Genome sequencing of the rare red list fungi Hericium alpestre (H. flagellum).</title>
        <authorList>
            <person name="Buettner E."/>
            <person name="Kellner H."/>
        </authorList>
    </citation>
    <scope>NUCLEOTIDE SEQUENCE [LARGE SCALE GENOMIC DNA]</scope>
    <source>
        <strain evidence="3 4">DSM 108284</strain>
    </source>
</reference>
<dbReference type="Proteomes" id="UP000298061">
    <property type="component" value="Unassembled WGS sequence"/>
</dbReference>
<keyword evidence="2" id="KW-0812">Transmembrane</keyword>
<accession>A0A4Y9ZXD3</accession>
<dbReference type="STRING" id="135208.A0A4Y9ZXD3"/>
<feature type="compositionally biased region" description="Basic and acidic residues" evidence="1">
    <location>
        <begin position="311"/>
        <end position="332"/>
    </location>
</feature>
<feature type="transmembrane region" description="Helical" evidence="2">
    <location>
        <begin position="246"/>
        <end position="264"/>
    </location>
</feature>
<feature type="transmembrane region" description="Helical" evidence="2">
    <location>
        <begin position="210"/>
        <end position="234"/>
    </location>
</feature>
<proteinExistence type="predicted"/>
<sequence>MPDVSLDKAGIISTVLEGILYGFSVFMYGVTLWVLFYRRSTKEVNRSMVVVACMLFIFSTMHIGVDIHRIIKGLVYNRNFAPGGPAAWFSNPSDFTFVFKSAIYSFQTVTGDGVVIYRCYMVWQNFYIIIFPLIMLCSVVTAAVGSVWACSQANPSQGGIFFKLTGQWITAFYASTLSTNLICTILLAFRIWQINSRVHRKTPGNTSLMPVLMIVIDAGVLYSVTLLSALLCFVNHTNGQYVVLDMVMPIISIVFYMVIIRVGIAKVTPSSRGGESSGMGHAAAISHSQAQSRGEYAMRPLEVHITQLTESQKDRHLHDPDGSITKPEYDSV</sequence>
<keyword evidence="2" id="KW-0472">Membrane</keyword>
<dbReference type="EMBL" id="SFCI01000634">
    <property type="protein sequence ID" value="TFY78683.1"/>
    <property type="molecule type" value="Genomic_DNA"/>
</dbReference>
<evidence type="ECO:0000313" key="4">
    <source>
        <dbReference type="Proteomes" id="UP000298061"/>
    </source>
</evidence>
<feature type="transmembrane region" description="Helical" evidence="2">
    <location>
        <begin position="127"/>
        <end position="148"/>
    </location>
</feature>
<dbReference type="OrthoDB" id="3354175at2759"/>